<gene>
    <name evidence="1" type="ORF">BK754_04320</name>
</gene>
<reference evidence="1 2" key="1">
    <citation type="submission" date="2016-10" db="EMBL/GenBank/DDBJ databases">
        <title>Comparative genomics of Bacillus thuringiensis reveals a path to pathogens against multiple invertebrate hosts.</title>
        <authorList>
            <person name="Zheng J."/>
            <person name="Gao Q."/>
            <person name="Liu H."/>
            <person name="Peng D."/>
            <person name="Ruan L."/>
            <person name="Sun M."/>
        </authorList>
    </citation>
    <scope>NUCLEOTIDE SEQUENCE [LARGE SCALE GENOMIC DNA]</scope>
    <source>
        <strain evidence="1">BGSC 4I4</strain>
    </source>
</reference>
<dbReference type="RefSeq" id="WP_000847112.1">
    <property type="nucleotide sequence ID" value="NZ_NFDT01000039.1"/>
</dbReference>
<proteinExistence type="predicted"/>
<name>A0A9X6IMN3_BACTU</name>
<comment type="caution">
    <text evidence="1">The sequence shown here is derived from an EMBL/GenBank/DDBJ whole genome shotgun (WGS) entry which is preliminary data.</text>
</comment>
<accession>A0A9X6IMN3</accession>
<sequence length="61" mass="7280">MKTFNVTFTQMKMYEAVVEAETMEKAVEKVRNCHVQEEDLIEKDITINDLREVLVKEQQFE</sequence>
<protein>
    <submittedName>
        <fullName evidence="1">Uncharacterized protein</fullName>
    </submittedName>
</protein>
<evidence type="ECO:0000313" key="2">
    <source>
        <dbReference type="Proteomes" id="UP000194882"/>
    </source>
</evidence>
<dbReference type="Proteomes" id="UP000194882">
    <property type="component" value="Unassembled WGS sequence"/>
</dbReference>
<dbReference type="AlphaFoldDB" id="A0A9X6IMN3"/>
<evidence type="ECO:0000313" key="1">
    <source>
        <dbReference type="EMBL" id="OTY99473.1"/>
    </source>
</evidence>
<dbReference type="EMBL" id="NFDT01000039">
    <property type="protein sequence ID" value="OTY99473.1"/>
    <property type="molecule type" value="Genomic_DNA"/>
</dbReference>
<organism evidence="1 2">
    <name type="scientific">Bacillus thuringiensis serovar subtoxicus</name>
    <dbReference type="NCBI Taxonomy" id="475791"/>
    <lineage>
        <taxon>Bacteria</taxon>
        <taxon>Bacillati</taxon>
        <taxon>Bacillota</taxon>
        <taxon>Bacilli</taxon>
        <taxon>Bacillales</taxon>
        <taxon>Bacillaceae</taxon>
        <taxon>Bacillus</taxon>
        <taxon>Bacillus cereus group</taxon>
    </lineage>
</organism>